<dbReference type="InterPro" id="IPR051044">
    <property type="entry name" value="MAG_DAG_Lipase"/>
</dbReference>
<sequence>MRKWEAEEAKGTVVIVHGAAEHHGRYKWLIEMFRLSGFHVVAGDLPGQGTTTRRRRGHIDSFDEYIEAVESWVNEAKKFYLPIFLLGHSLGGLVVIRTLQEKRLPVRGAILSSPCLGLVQYPTKSLDLLSRILNYVHPKKRFPSGLSVELATRNEEVREMDKNDSLYVTKVSVRWYRELVKAIQIAHEKIADLPDLPLLVMQAGDDKIVDKTAVKAWFDQLSLSEKVYKEWPKLYHEIFNEPEREQVFLYAQTFLTLQLQRGELVESSDQSI</sequence>
<dbReference type="OrthoDB" id="9806902at2"/>
<dbReference type="EMBL" id="SLUL01000015">
    <property type="protein sequence ID" value="TCL46553.1"/>
    <property type="molecule type" value="Genomic_DNA"/>
</dbReference>
<dbReference type="Pfam" id="PF12146">
    <property type="entry name" value="Hydrolase_4"/>
    <property type="match status" value="1"/>
</dbReference>
<dbReference type="Gene3D" id="3.40.50.1820">
    <property type="entry name" value="alpha/beta hydrolase"/>
    <property type="match status" value="1"/>
</dbReference>
<feature type="domain" description="Serine aminopeptidase S33" evidence="1">
    <location>
        <begin position="8"/>
        <end position="243"/>
    </location>
</feature>
<dbReference type="RefSeq" id="WP_132949281.1">
    <property type="nucleotide sequence ID" value="NZ_BSVG01000011.1"/>
</dbReference>
<dbReference type="InterPro" id="IPR029058">
    <property type="entry name" value="AB_hydrolase_fold"/>
</dbReference>
<evidence type="ECO:0000313" key="2">
    <source>
        <dbReference type="EMBL" id="TCL46553.1"/>
    </source>
</evidence>
<dbReference type="SUPFAM" id="SSF53474">
    <property type="entry name" value="alpha/beta-Hydrolases"/>
    <property type="match status" value="1"/>
</dbReference>
<keyword evidence="3" id="KW-1185">Reference proteome</keyword>
<dbReference type="PANTHER" id="PTHR11614">
    <property type="entry name" value="PHOSPHOLIPASE-RELATED"/>
    <property type="match status" value="1"/>
</dbReference>
<evidence type="ECO:0000313" key="3">
    <source>
        <dbReference type="Proteomes" id="UP000295658"/>
    </source>
</evidence>
<name>A0A4R1QB15_9BACL</name>
<dbReference type="PRINTS" id="PR00111">
    <property type="entry name" value="ABHYDROLASE"/>
</dbReference>
<dbReference type="AlphaFoldDB" id="A0A4R1QB15"/>
<evidence type="ECO:0000259" key="1">
    <source>
        <dbReference type="Pfam" id="PF12146"/>
    </source>
</evidence>
<protein>
    <submittedName>
        <fullName evidence="2">Lysophospholipase</fullName>
    </submittedName>
</protein>
<proteinExistence type="predicted"/>
<dbReference type="Proteomes" id="UP000295658">
    <property type="component" value="Unassembled WGS sequence"/>
</dbReference>
<reference evidence="2 3" key="1">
    <citation type="submission" date="2019-03" db="EMBL/GenBank/DDBJ databases">
        <title>Genomic Encyclopedia of Type Strains, Phase IV (KMG-IV): sequencing the most valuable type-strain genomes for metagenomic binning, comparative biology and taxonomic classification.</title>
        <authorList>
            <person name="Goeker M."/>
        </authorList>
    </citation>
    <scope>NUCLEOTIDE SEQUENCE [LARGE SCALE GENOMIC DNA]</scope>
    <source>
        <strain evidence="2 3">DSM 24979</strain>
    </source>
</reference>
<comment type="caution">
    <text evidence="2">The sequence shown here is derived from an EMBL/GenBank/DDBJ whole genome shotgun (WGS) entry which is preliminary data.</text>
</comment>
<dbReference type="InterPro" id="IPR022742">
    <property type="entry name" value="Hydrolase_4"/>
</dbReference>
<dbReference type="InterPro" id="IPR000073">
    <property type="entry name" value="AB_hydrolase_1"/>
</dbReference>
<accession>A0A4R1QB15</accession>
<dbReference type="FunFam" id="3.40.50.1820:FF:000154">
    <property type="entry name" value="Alpha/beta hydrolase"/>
    <property type="match status" value="1"/>
</dbReference>
<gene>
    <name evidence="2" type="ORF">EDD69_11574</name>
</gene>
<organism evidence="2 3">
    <name type="scientific">Thermolongibacillus altinsuensis</name>
    <dbReference type="NCBI Taxonomy" id="575256"/>
    <lineage>
        <taxon>Bacteria</taxon>
        <taxon>Bacillati</taxon>
        <taxon>Bacillota</taxon>
        <taxon>Bacilli</taxon>
        <taxon>Bacillales</taxon>
        <taxon>Anoxybacillaceae</taxon>
        <taxon>Thermolongibacillus</taxon>
    </lineage>
</organism>